<evidence type="ECO:0000313" key="3">
    <source>
        <dbReference type="EMBL" id="TWI77909.1"/>
    </source>
</evidence>
<keyword evidence="4" id="KW-1185">Reference proteome</keyword>
<evidence type="ECO:0000313" key="4">
    <source>
        <dbReference type="Proteomes" id="UP000316167"/>
    </source>
</evidence>
<dbReference type="PANTHER" id="PTHR31793">
    <property type="entry name" value="4-HYDROXYBENZOYL-COA THIOESTERASE FAMILY MEMBER"/>
    <property type="match status" value="1"/>
</dbReference>
<dbReference type="CDD" id="cd00586">
    <property type="entry name" value="4HBT"/>
    <property type="match status" value="1"/>
</dbReference>
<gene>
    <name evidence="3" type="ORF">IQ13_4149</name>
</gene>
<dbReference type="Proteomes" id="UP000316167">
    <property type="component" value="Unassembled WGS sequence"/>
</dbReference>
<comment type="caution">
    <text evidence="3">The sequence shown here is derived from an EMBL/GenBank/DDBJ whole genome shotgun (WGS) entry which is preliminary data.</text>
</comment>
<dbReference type="SUPFAM" id="SSF54637">
    <property type="entry name" value="Thioesterase/thiol ester dehydrase-isomerase"/>
    <property type="match status" value="1"/>
</dbReference>
<dbReference type="EMBL" id="VLLE01000008">
    <property type="protein sequence ID" value="TWI77909.1"/>
    <property type="molecule type" value="Genomic_DNA"/>
</dbReference>
<comment type="similarity">
    <text evidence="1">Belongs to the 4-hydroxybenzoyl-CoA thioesterase family.</text>
</comment>
<dbReference type="InterPro" id="IPR050563">
    <property type="entry name" value="4-hydroxybenzoyl-CoA_TE"/>
</dbReference>
<evidence type="ECO:0000256" key="2">
    <source>
        <dbReference type="ARBA" id="ARBA00022801"/>
    </source>
</evidence>
<evidence type="ECO:0000256" key="1">
    <source>
        <dbReference type="ARBA" id="ARBA00005953"/>
    </source>
</evidence>
<dbReference type="AlphaFoldDB" id="A0A562S979"/>
<reference evidence="3 4" key="1">
    <citation type="journal article" date="2015" name="Stand. Genomic Sci.">
        <title>Genomic Encyclopedia of Bacterial and Archaeal Type Strains, Phase III: the genomes of soil and plant-associated and newly described type strains.</title>
        <authorList>
            <person name="Whitman W.B."/>
            <person name="Woyke T."/>
            <person name="Klenk H.P."/>
            <person name="Zhou Y."/>
            <person name="Lilburn T.G."/>
            <person name="Beck B.J."/>
            <person name="De Vos P."/>
            <person name="Vandamme P."/>
            <person name="Eisen J.A."/>
            <person name="Garrity G."/>
            <person name="Hugenholtz P."/>
            <person name="Kyrpides N.C."/>
        </authorList>
    </citation>
    <scope>NUCLEOTIDE SEQUENCE [LARGE SCALE GENOMIC DNA]</scope>
    <source>
        <strain evidence="3 4">CGMCC 1.7271</strain>
    </source>
</reference>
<organism evidence="3 4">
    <name type="scientific">Lacibacter cauensis</name>
    <dbReference type="NCBI Taxonomy" id="510947"/>
    <lineage>
        <taxon>Bacteria</taxon>
        <taxon>Pseudomonadati</taxon>
        <taxon>Bacteroidota</taxon>
        <taxon>Chitinophagia</taxon>
        <taxon>Chitinophagales</taxon>
        <taxon>Chitinophagaceae</taxon>
        <taxon>Lacibacter</taxon>
    </lineage>
</organism>
<dbReference type="Gene3D" id="3.10.129.10">
    <property type="entry name" value="Hotdog Thioesterase"/>
    <property type="match status" value="1"/>
</dbReference>
<dbReference type="InterPro" id="IPR029069">
    <property type="entry name" value="HotDog_dom_sf"/>
</dbReference>
<name>A0A562S979_9BACT</name>
<accession>A0A562S979</accession>
<dbReference type="GO" id="GO:0047617">
    <property type="term" value="F:fatty acyl-CoA hydrolase activity"/>
    <property type="evidence" value="ECO:0007669"/>
    <property type="project" value="TreeGrafter"/>
</dbReference>
<protein>
    <submittedName>
        <fullName evidence="3">Acyl-CoA thioester hydrolase</fullName>
    </submittedName>
</protein>
<sequence length="175" mass="20445">MNNKNADQSNKMDTLKKILESKTRIQYQDCDPFNHLNNAKYIDYMIAARTEQLLDNYAFNTAVIARDKGIGWVVVQTQISYFYPAVWLEKVTTETKLIAYSDASLLVEAIMWDEHKTQLKAVIWSKLVHFNINTQRSYKHSEELMQFFSQIHVPIADNASFEERAKTLKQFNQTV</sequence>
<keyword evidence="2 3" id="KW-0378">Hydrolase</keyword>
<dbReference type="Pfam" id="PF13279">
    <property type="entry name" value="4HBT_2"/>
    <property type="match status" value="1"/>
</dbReference>
<dbReference type="PANTHER" id="PTHR31793:SF27">
    <property type="entry name" value="NOVEL THIOESTERASE SUPERFAMILY DOMAIN AND SAPOSIN A-TYPE DOMAIN CONTAINING PROTEIN (0610012H03RIK)"/>
    <property type="match status" value="1"/>
</dbReference>
<proteinExistence type="inferred from homology"/>